<keyword evidence="3" id="KW-0812">Transmembrane</keyword>
<reference evidence="5 6" key="1">
    <citation type="journal article" date="2023" name="Insect Mol. Biol.">
        <title>Genome sequencing provides insights into the evolution of gene families encoding plant cell wall-degrading enzymes in longhorned beetles.</title>
        <authorList>
            <person name="Shin N.R."/>
            <person name="Okamura Y."/>
            <person name="Kirsch R."/>
            <person name="Pauchet Y."/>
        </authorList>
    </citation>
    <scope>NUCLEOTIDE SEQUENCE [LARGE SCALE GENOMIC DNA]</scope>
    <source>
        <strain evidence="5">EAD_L_NR</strain>
    </source>
</reference>
<evidence type="ECO:0000313" key="5">
    <source>
        <dbReference type="EMBL" id="KAJ8909992.1"/>
    </source>
</evidence>
<dbReference type="AlphaFoldDB" id="A0AAV8V755"/>
<keyword evidence="1" id="KW-0238">DNA-binding</keyword>
<evidence type="ECO:0000256" key="2">
    <source>
        <dbReference type="ARBA" id="ARBA00023172"/>
    </source>
</evidence>
<keyword evidence="6" id="KW-1185">Reference proteome</keyword>
<evidence type="ECO:0000313" key="6">
    <source>
        <dbReference type="Proteomes" id="UP001159042"/>
    </source>
</evidence>
<organism evidence="5 6">
    <name type="scientific">Exocentrus adspersus</name>
    <dbReference type="NCBI Taxonomy" id="1586481"/>
    <lineage>
        <taxon>Eukaryota</taxon>
        <taxon>Metazoa</taxon>
        <taxon>Ecdysozoa</taxon>
        <taxon>Arthropoda</taxon>
        <taxon>Hexapoda</taxon>
        <taxon>Insecta</taxon>
        <taxon>Pterygota</taxon>
        <taxon>Neoptera</taxon>
        <taxon>Endopterygota</taxon>
        <taxon>Coleoptera</taxon>
        <taxon>Polyphaga</taxon>
        <taxon>Cucujiformia</taxon>
        <taxon>Chrysomeloidea</taxon>
        <taxon>Cerambycidae</taxon>
        <taxon>Lamiinae</taxon>
        <taxon>Acanthocinini</taxon>
        <taxon>Exocentrus</taxon>
    </lineage>
</organism>
<dbReference type="GO" id="GO:0015074">
    <property type="term" value="P:DNA integration"/>
    <property type="evidence" value="ECO:0007669"/>
    <property type="project" value="InterPro"/>
</dbReference>
<evidence type="ECO:0000256" key="3">
    <source>
        <dbReference type="SAM" id="Phobius"/>
    </source>
</evidence>
<dbReference type="Pfam" id="PF00589">
    <property type="entry name" value="Phage_integrase"/>
    <property type="match status" value="1"/>
</dbReference>
<name>A0AAV8V755_9CUCU</name>
<dbReference type="Proteomes" id="UP001159042">
    <property type="component" value="Unassembled WGS sequence"/>
</dbReference>
<dbReference type="InterPro" id="IPR050090">
    <property type="entry name" value="Tyrosine_recombinase_XerCD"/>
</dbReference>
<dbReference type="PANTHER" id="PTHR30349">
    <property type="entry name" value="PHAGE INTEGRASE-RELATED"/>
    <property type="match status" value="1"/>
</dbReference>
<dbReference type="CDD" id="cd00397">
    <property type="entry name" value="DNA_BRE_C"/>
    <property type="match status" value="1"/>
</dbReference>
<dbReference type="InterPro" id="IPR011010">
    <property type="entry name" value="DNA_brk_join_enz"/>
</dbReference>
<dbReference type="SUPFAM" id="SSF56349">
    <property type="entry name" value="DNA breaking-rejoining enzymes"/>
    <property type="match status" value="1"/>
</dbReference>
<feature type="domain" description="Tyr recombinase" evidence="4">
    <location>
        <begin position="106"/>
        <end position="298"/>
    </location>
</feature>
<gene>
    <name evidence="5" type="ORF">NQ315_012293</name>
</gene>
<accession>A0AAV8V755</accession>
<dbReference type="PANTHER" id="PTHR30349:SF41">
    <property type="entry name" value="INTEGRASE_RECOMBINASE PROTEIN MJ0367-RELATED"/>
    <property type="match status" value="1"/>
</dbReference>
<feature type="transmembrane region" description="Helical" evidence="3">
    <location>
        <begin position="463"/>
        <end position="486"/>
    </location>
</feature>
<dbReference type="GO" id="GO:0006310">
    <property type="term" value="P:DNA recombination"/>
    <property type="evidence" value="ECO:0007669"/>
    <property type="project" value="UniProtKB-KW"/>
</dbReference>
<comment type="caution">
    <text evidence="5">The sequence shown here is derived from an EMBL/GenBank/DDBJ whole genome shotgun (WGS) entry which is preliminary data.</text>
</comment>
<dbReference type="InterPro" id="IPR002104">
    <property type="entry name" value="Integrase_catalytic"/>
</dbReference>
<dbReference type="EMBL" id="JANEYG010000376">
    <property type="protein sequence ID" value="KAJ8909992.1"/>
    <property type="molecule type" value="Genomic_DNA"/>
</dbReference>
<dbReference type="SUPFAM" id="SSF53098">
    <property type="entry name" value="Ribonuclease H-like"/>
    <property type="match status" value="1"/>
</dbReference>
<dbReference type="InterPro" id="IPR012337">
    <property type="entry name" value="RNaseH-like_sf"/>
</dbReference>
<evidence type="ECO:0000256" key="1">
    <source>
        <dbReference type="ARBA" id="ARBA00023125"/>
    </source>
</evidence>
<dbReference type="InterPro" id="IPR013762">
    <property type="entry name" value="Integrase-like_cat_sf"/>
</dbReference>
<sequence length="575" mass="65400">MNVPVAILKEATSVASSLLPEKSSSTYEREYRDFKNWQQKNGVNGVTEDVLLAYMSQLSARFSPNSLWAKWSMLKSYLEIKDKSAVQVFQKVIAFLKRKNERYIPRKAKVLSKEQVERFLLDAPDDLWLLAKIVIIFGIFGCCRCDELLSLAMNDVEDMGKYVIVTLRQTKNLTTRRFTITDDGCSFQPCTFYRKYVNLRPPRTEHLRFFLTYRHGKCISLFAGHHTIGTVPKQIAKFLGLKEPELYTGHCFRRTRATMVVDAGGDILSLKRAGGWKSSEIAMSYVNDSINNKIEMSKKLFPGKESTNATLLSSASAASTSGDGSTSTISSSKFCITGNNNCTMVFNIYDSSKTEFSNIRGIRIRPSISERIHCIVTDNGANMVVAVKMSLWFQLPCFAHTLNLIVTDAIKSTEFDSTIQKCRKVVHIFKSSPTANSILKEQRERLGINYGLKKDVSTRRNSLLIGLFHIFYIHFVGLVECIYGQLKLHKNWNRAKKGACGRHFFTVHGRRLQKYNNNKLKQFRLLTVARHWKHPRTPVYTSLHKEMIYGPAGKLVYCLQQQHAGVHCKSGQLDS</sequence>
<dbReference type="PROSITE" id="PS51898">
    <property type="entry name" value="TYR_RECOMBINASE"/>
    <property type="match status" value="1"/>
</dbReference>
<proteinExistence type="predicted"/>
<protein>
    <recommendedName>
        <fullName evidence="4">Tyr recombinase domain-containing protein</fullName>
    </recommendedName>
</protein>
<dbReference type="GO" id="GO:0003677">
    <property type="term" value="F:DNA binding"/>
    <property type="evidence" value="ECO:0007669"/>
    <property type="project" value="UniProtKB-KW"/>
</dbReference>
<dbReference type="Gene3D" id="1.10.443.10">
    <property type="entry name" value="Intergrase catalytic core"/>
    <property type="match status" value="1"/>
</dbReference>
<evidence type="ECO:0000259" key="4">
    <source>
        <dbReference type="PROSITE" id="PS51898"/>
    </source>
</evidence>
<keyword evidence="3" id="KW-1133">Transmembrane helix</keyword>
<keyword evidence="2" id="KW-0233">DNA recombination</keyword>
<keyword evidence="3" id="KW-0472">Membrane</keyword>